<dbReference type="SMART" id="SM00356">
    <property type="entry name" value="ZnF_C3H1"/>
    <property type="match status" value="5"/>
</dbReference>
<protein>
    <recommendedName>
        <fullName evidence="7">C3H1-type domain-containing protein</fullName>
    </recommendedName>
</protein>
<keyword evidence="4" id="KW-0238">DNA-binding</keyword>
<feature type="zinc finger region" description="C3H1-type" evidence="5">
    <location>
        <begin position="93"/>
        <end position="121"/>
    </location>
</feature>
<comment type="caution">
    <text evidence="8">The sequence shown here is derived from an EMBL/GenBank/DDBJ whole genome shotgun (WGS) entry which is preliminary data.</text>
</comment>
<proteinExistence type="predicted"/>
<feature type="compositionally biased region" description="Polar residues" evidence="6">
    <location>
        <begin position="10"/>
        <end position="23"/>
    </location>
</feature>
<accession>A0ABR2LFF2</accession>
<dbReference type="InterPro" id="IPR036855">
    <property type="entry name" value="Znf_CCCH_sf"/>
</dbReference>
<feature type="zinc finger region" description="C3H1-type" evidence="5">
    <location>
        <begin position="281"/>
        <end position="309"/>
    </location>
</feature>
<feature type="zinc finger region" description="C3H1-type" evidence="5">
    <location>
        <begin position="51"/>
        <end position="79"/>
    </location>
</feature>
<feature type="domain" description="C3H1-type" evidence="7">
    <location>
        <begin position="93"/>
        <end position="121"/>
    </location>
</feature>
<evidence type="ECO:0000256" key="1">
    <source>
        <dbReference type="ARBA" id="ARBA00022723"/>
    </source>
</evidence>
<dbReference type="PANTHER" id="PTHR12506">
    <property type="entry name" value="PROTEIN PHOSPHATASE RELATED"/>
    <property type="match status" value="1"/>
</dbReference>
<dbReference type="Proteomes" id="UP001412067">
    <property type="component" value="Unassembled WGS sequence"/>
</dbReference>
<keyword evidence="1 5" id="KW-0479">Metal-binding</keyword>
<evidence type="ECO:0000256" key="6">
    <source>
        <dbReference type="SAM" id="MobiDB-lite"/>
    </source>
</evidence>
<dbReference type="SUPFAM" id="SSF90229">
    <property type="entry name" value="CCCH zinc finger"/>
    <property type="match status" value="5"/>
</dbReference>
<feature type="region of interest" description="Disordered" evidence="6">
    <location>
        <begin position="387"/>
        <end position="440"/>
    </location>
</feature>
<feature type="region of interest" description="Disordered" evidence="6">
    <location>
        <begin position="1"/>
        <end position="23"/>
    </location>
</feature>
<name>A0ABR2LFF2_9ASPA</name>
<evidence type="ECO:0000259" key="7">
    <source>
        <dbReference type="PROSITE" id="PS50103"/>
    </source>
</evidence>
<sequence>MPDSREFLNNALSTSSGASPENHNLNEAMHRLEVEDHYEEVDGYSNPYPLRPSEPDCIYYMKTGSCGYGSICRYNHPTYVGQGTLAKGELPERVGQPDCQYFLKTGMCKFGATCKYHHPRDRQDARTTPLNILGFPMRQDEKSCSYYMRTGACKFGVACKFNHPQPATVGAVYPLTGSSAYGSTLSSVTPPSMPLAGGISAWPLPNRPPYIPNPRVQSLPAYMPVILPPTPGAMPMQQGWTTYMGTMSHTPSSDILGHSQTPKLKNNLYLSPGSIENFPERPDQPECQYYLKTGSCKYGPTCKYHHPRDRNFSAMGTLGPLGFPLRPGQSVCSFYSMYGSCRYGSACRFDHPVIGYYNYPVSAISAPDHLGLGFGAFTNQRSQQLSRIPMDSASPKITKSEVRDAAPPSDRDEYRNRPARASTPPHTALLSDSLLNHQSD</sequence>
<reference evidence="8 9" key="1">
    <citation type="journal article" date="2022" name="Nat. Plants">
        <title>Genomes of leafy and leafless Platanthera orchids illuminate the evolution of mycoheterotrophy.</title>
        <authorList>
            <person name="Li M.H."/>
            <person name="Liu K.W."/>
            <person name="Li Z."/>
            <person name="Lu H.C."/>
            <person name="Ye Q.L."/>
            <person name="Zhang D."/>
            <person name="Wang J.Y."/>
            <person name="Li Y.F."/>
            <person name="Zhong Z.M."/>
            <person name="Liu X."/>
            <person name="Yu X."/>
            <person name="Liu D.K."/>
            <person name="Tu X.D."/>
            <person name="Liu B."/>
            <person name="Hao Y."/>
            <person name="Liao X.Y."/>
            <person name="Jiang Y.T."/>
            <person name="Sun W.H."/>
            <person name="Chen J."/>
            <person name="Chen Y.Q."/>
            <person name="Ai Y."/>
            <person name="Zhai J.W."/>
            <person name="Wu S.S."/>
            <person name="Zhou Z."/>
            <person name="Hsiao Y.Y."/>
            <person name="Wu W.L."/>
            <person name="Chen Y.Y."/>
            <person name="Lin Y.F."/>
            <person name="Hsu J.L."/>
            <person name="Li C.Y."/>
            <person name="Wang Z.W."/>
            <person name="Zhao X."/>
            <person name="Zhong W.Y."/>
            <person name="Ma X.K."/>
            <person name="Ma L."/>
            <person name="Huang J."/>
            <person name="Chen G.Z."/>
            <person name="Huang M.Z."/>
            <person name="Huang L."/>
            <person name="Peng D.H."/>
            <person name="Luo Y.B."/>
            <person name="Zou S.Q."/>
            <person name="Chen S.P."/>
            <person name="Lan S."/>
            <person name="Tsai W.C."/>
            <person name="Van de Peer Y."/>
            <person name="Liu Z.J."/>
        </authorList>
    </citation>
    <scope>NUCLEOTIDE SEQUENCE [LARGE SCALE GENOMIC DNA]</scope>
    <source>
        <strain evidence="8">Lor288</strain>
    </source>
</reference>
<dbReference type="InterPro" id="IPR050974">
    <property type="entry name" value="Plant_ZF_CCCH"/>
</dbReference>
<feature type="zinc finger region" description="C3H1-type" evidence="5">
    <location>
        <begin position="326"/>
        <end position="354"/>
    </location>
</feature>
<keyword evidence="3 5" id="KW-0862">Zinc</keyword>
<evidence type="ECO:0000313" key="8">
    <source>
        <dbReference type="EMBL" id="KAK8939677.1"/>
    </source>
</evidence>
<organism evidence="8 9">
    <name type="scientific">Platanthera guangdongensis</name>
    <dbReference type="NCBI Taxonomy" id="2320717"/>
    <lineage>
        <taxon>Eukaryota</taxon>
        <taxon>Viridiplantae</taxon>
        <taxon>Streptophyta</taxon>
        <taxon>Embryophyta</taxon>
        <taxon>Tracheophyta</taxon>
        <taxon>Spermatophyta</taxon>
        <taxon>Magnoliopsida</taxon>
        <taxon>Liliopsida</taxon>
        <taxon>Asparagales</taxon>
        <taxon>Orchidaceae</taxon>
        <taxon>Orchidoideae</taxon>
        <taxon>Orchideae</taxon>
        <taxon>Orchidinae</taxon>
        <taxon>Platanthera</taxon>
    </lineage>
</organism>
<dbReference type="PROSITE" id="PS50103">
    <property type="entry name" value="ZF_C3H1"/>
    <property type="match status" value="5"/>
</dbReference>
<feature type="domain" description="C3H1-type" evidence="7">
    <location>
        <begin position="138"/>
        <end position="166"/>
    </location>
</feature>
<evidence type="ECO:0000256" key="2">
    <source>
        <dbReference type="ARBA" id="ARBA00022771"/>
    </source>
</evidence>
<dbReference type="Pfam" id="PF00642">
    <property type="entry name" value="zf-CCCH"/>
    <property type="match status" value="5"/>
</dbReference>
<dbReference type="EMBL" id="JBBWWR010000020">
    <property type="protein sequence ID" value="KAK8939677.1"/>
    <property type="molecule type" value="Genomic_DNA"/>
</dbReference>
<feature type="domain" description="C3H1-type" evidence="7">
    <location>
        <begin position="51"/>
        <end position="79"/>
    </location>
</feature>
<evidence type="ECO:0000256" key="4">
    <source>
        <dbReference type="ARBA" id="ARBA00023125"/>
    </source>
</evidence>
<feature type="compositionally biased region" description="Basic and acidic residues" evidence="6">
    <location>
        <begin position="398"/>
        <end position="416"/>
    </location>
</feature>
<feature type="domain" description="C3H1-type" evidence="7">
    <location>
        <begin position="326"/>
        <end position="354"/>
    </location>
</feature>
<keyword evidence="2 5" id="KW-0863">Zinc-finger</keyword>
<feature type="zinc finger region" description="C3H1-type" evidence="5">
    <location>
        <begin position="138"/>
        <end position="166"/>
    </location>
</feature>
<keyword evidence="9" id="KW-1185">Reference proteome</keyword>
<dbReference type="Gene3D" id="4.10.1000.10">
    <property type="entry name" value="Zinc finger, CCCH-type"/>
    <property type="match status" value="2"/>
</dbReference>
<evidence type="ECO:0000256" key="3">
    <source>
        <dbReference type="ARBA" id="ARBA00022833"/>
    </source>
</evidence>
<dbReference type="PANTHER" id="PTHR12506:SF50">
    <property type="entry name" value="ZINC FINGER CCCH DOMAIN-CONTAINING PROTEIN 26"/>
    <property type="match status" value="1"/>
</dbReference>
<feature type="domain" description="C3H1-type" evidence="7">
    <location>
        <begin position="281"/>
        <end position="309"/>
    </location>
</feature>
<evidence type="ECO:0000313" key="9">
    <source>
        <dbReference type="Proteomes" id="UP001412067"/>
    </source>
</evidence>
<gene>
    <name evidence="8" type="ORF">KSP40_PGU005846</name>
</gene>
<dbReference type="InterPro" id="IPR000571">
    <property type="entry name" value="Znf_CCCH"/>
</dbReference>
<dbReference type="Gene3D" id="2.30.30.1190">
    <property type="match status" value="1"/>
</dbReference>
<evidence type="ECO:0000256" key="5">
    <source>
        <dbReference type="PROSITE-ProRule" id="PRU00723"/>
    </source>
</evidence>